<gene>
    <name evidence="5" type="ORF">MASS_2094</name>
</gene>
<evidence type="ECO:0000256" key="1">
    <source>
        <dbReference type="ARBA" id="ARBA00022679"/>
    </source>
</evidence>
<protein>
    <submittedName>
        <fullName evidence="5">3-oxoacyl-[acyl-carrier-protein] synthase</fullName>
    </submittedName>
</protein>
<evidence type="ECO:0000259" key="3">
    <source>
        <dbReference type="Pfam" id="PF08541"/>
    </source>
</evidence>
<evidence type="ECO:0000313" key="6">
    <source>
        <dbReference type="Proteomes" id="UP000013961"/>
    </source>
</evidence>
<evidence type="ECO:0000259" key="4">
    <source>
        <dbReference type="Pfam" id="PF08545"/>
    </source>
</evidence>
<dbReference type="GO" id="GO:0006633">
    <property type="term" value="P:fatty acid biosynthetic process"/>
    <property type="evidence" value="ECO:0007669"/>
    <property type="project" value="InterPro"/>
</dbReference>
<feature type="domain" description="Beta-ketoacyl-[acyl-carrier-protein] synthase III N-terminal" evidence="4">
    <location>
        <begin position="115"/>
        <end position="188"/>
    </location>
</feature>
<dbReference type="Gene3D" id="3.40.47.10">
    <property type="match status" value="1"/>
</dbReference>
<accession>A0AB33AAH4</accession>
<dbReference type="Proteomes" id="UP000013961">
    <property type="component" value="Chromosome"/>
</dbReference>
<name>A0AB33AAH4_9MYCO</name>
<sequence length="340" mass="37089">MDEMSVSIFDISSYLPENRVSAEYFAQYAKDDDLAENVMFRSPAYRHHVADDESAVDMAERAVVGLRERHGATVLDEVDILLTHTQLPDLPFVGCGGEVANRLQIRPEWILDVHNGGCVSFVLMLKLVQQMMVSSTARSALIVNIQNAAGQIFVQEQVRSTAQASIPGDGATAALITRDGGSPVLGIETRNFGEFAGDMTYAVTPHRKYWEAGSGQGRVAFTEHKISKVLARGNRMVPEVALAVCDRIGIASTDLDALVTNQPNRIFLRNWRDALQLPKEKHPDTFDECGNLFGVGIPHTLDQAIAERQVRPGDTVMLAGFAHAGDYAAAAAVRWGGRGQ</sequence>
<dbReference type="GO" id="GO:0004315">
    <property type="term" value="F:3-oxoacyl-[acyl-carrier-protein] synthase activity"/>
    <property type="evidence" value="ECO:0007669"/>
    <property type="project" value="InterPro"/>
</dbReference>
<evidence type="ECO:0000313" key="5">
    <source>
        <dbReference type="EMBL" id="AGM28696.1"/>
    </source>
</evidence>
<dbReference type="InterPro" id="IPR013751">
    <property type="entry name" value="ACP_syn_III_N"/>
</dbReference>
<proteinExistence type="predicted"/>
<dbReference type="EMBL" id="CP004374">
    <property type="protein sequence ID" value="AGM28696.1"/>
    <property type="molecule type" value="Genomic_DNA"/>
</dbReference>
<evidence type="ECO:0000256" key="2">
    <source>
        <dbReference type="ARBA" id="ARBA00023315"/>
    </source>
</evidence>
<dbReference type="Pfam" id="PF08541">
    <property type="entry name" value="ACP_syn_III_C"/>
    <property type="match status" value="1"/>
</dbReference>
<dbReference type="KEGG" id="mabb:MASS_2094"/>
<dbReference type="Pfam" id="PF08545">
    <property type="entry name" value="ACP_syn_III"/>
    <property type="match status" value="1"/>
</dbReference>
<keyword evidence="2" id="KW-0012">Acyltransferase</keyword>
<dbReference type="AlphaFoldDB" id="A0AB33AAH4"/>
<dbReference type="InterPro" id="IPR013747">
    <property type="entry name" value="ACP_syn_III_C"/>
</dbReference>
<dbReference type="GO" id="GO:0044550">
    <property type="term" value="P:secondary metabolite biosynthetic process"/>
    <property type="evidence" value="ECO:0007669"/>
    <property type="project" value="TreeGrafter"/>
</dbReference>
<keyword evidence="1" id="KW-0808">Transferase</keyword>
<feature type="domain" description="Beta-ketoacyl-[acyl-carrier-protein] synthase III C-terminal" evidence="3">
    <location>
        <begin position="245"/>
        <end position="335"/>
    </location>
</feature>
<dbReference type="PANTHER" id="PTHR34069:SF2">
    <property type="entry name" value="BETA-KETOACYL-[ACYL-CARRIER-PROTEIN] SYNTHASE III"/>
    <property type="match status" value="1"/>
</dbReference>
<organism evidence="5 6">
    <name type="scientific">Mycobacteroides abscessus subsp. bolletii 50594</name>
    <dbReference type="NCBI Taxonomy" id="1303024"/>
    <lineage>
        <taxon>Bacteria</taxon>
        <taxon>Bacillati</taxon>
        <taxon>Actinomycetota</taxon>
        <taxon>Actinomycetes</taxon>
        <taxon>Mycobacteriales</taxon>
        <taxon>Mycobacteriaceae</taxon>
        <taxon>Mycobacteroides</taxon>
        <taxon>Mycobacteroides abscessus</taxon>
    </lineage>
</organism>
<dbReference type="SUPFAM" id="SSF53901">
    <property type="entry name" value="Thiolase-like"/>
    <property type="match status" value="1"/>
</dbReference>
<dbReference type="PANTHER" id="PTHR34069">
    <property type="entry name" value="3-OXOACYL-[ACYL-CARRIER-PROTEIN] SYNTHASE 3"/>
    <property type="match status" value="1"/>
</dbReference>
<dbReference type="InterPro" id="IPR016039">
    <property type="entry name" value="Thiolase-like"/>
</dbReference>
<reference evidence="5 6" key="1">
    <citation type="journal article" date="2013" name="Genome Announc.">
        <title>Complete Genome Sequence of Mycobacterium massiliense Clinical Strain Asan 50594, Belonging to the Type II Genotype.</title>
        <authorList>
            <person name="Kim B.J."/>
            <person name="Kim B.R."/>
            <person name="Hong S.H."/>
            <person name="Seok S.H."/>
            <person name="Kook Y.H."/>
            <person name="Kim B.J."/>
        </authorList>
    </citation>
    <scope>NUCLEOTIDE SEQUENCE [LARGE SCALE GENOMIC DNA]</scope>
    <source>
        <strain evidence="5 6">50594</strain>
    </source>
</reference>